<dbReference type="InterPro" id="IPR029046">
    <property type="entry name" value="LolA/LolB/LppX"/>
</dbReference>
<proteinExistence type="inferred from homology"/>
<keyword evidence="6 14" id="KW-0732">Signal</keyword>
<evidence type="ECO:0000256" key="2">
    <source>
        <dbReference type="ARBA" id="ARBA00009696"/>
    </source>
</evidence>
<keyword evidence="11" id="KW-0998">Cell outer membrane</keyword>
<dbReference type="AlphaFoldDB" id="A0A4V2JFZ8"/>
<dbReference type="SUPFAM" id="SSF89392">
    <property type="entry name" value="Prokaryotic lipoproteins and lipoprotein localization factors"/>
    <property type="match status" value="1"/>
</dbReference>
<gene>
    <name evidence="15" type="ORF">EYS42_01390</name>
</gene>
<evidence type="ECO:0000256" key="6">
    <source>
        <dbReference type="ARBA" id="ARBA00022729"/>
    </source>
</evidence>
<comment type="caution">
    <text evidence="15">The sequence shown here is derived from an EMBL/GenBank/DDBJ whole genome shotgun (WGS) entry which is preliminary data.</text>
</comment>
<sequence length="217" mass="22926">MNQTTHTARLARTLCTLACSLWLGACGHTPRPAPGTPQPTDAQALAPSAPTEPPTTTPAPSLLSGQWAGRLSLKLGAWQGQSASGITLAFDLNSQVQQGVLDLSTALGTQVASLRWRLDGAQTTAELDTADGSSRFDSLETLSQAVLGEALPLQALPHWLSGQPAPWLPHAPGLAPGHFEQAGWRVDASELPRGRLNLERPASDTQRGVTLRVRLDL</sequence>
<dbReference type="GO" id="GO:0015031">
    <property type="term" value="P:protein transport"/>
    <property type="evidence" value="ECO:0007669"/>
    <property type="project" value="UniProtKB-KW"/>
</dbReference>
<evidence type="ECO:0000256" key="13">
    <source>
        <dbReference type="SAM" id="MobiDB-lite"/>
    </source>
</evidence>
<feature type="signal peptide" evidence="14">
    <location>
        <begin position="1"/>
        <end position="25"/>
    </location>
</feature>
<dbReference type="InterPro" id="IPR004565">
    <property type="entry name" value="OM_lipoprot_LolB"/>
</dbReference>
<dbReference type="OrthoDB" id="5296388at2"/>
<dbReference type="Gene3D" id="2.50.20.10">
    <property type="entry name" value="Lipoprotein localisation LolA/LolB/LppX"/>
    <property type="match status" value="1"/>
</dbReference>
<dbReference type="EMBL" id="SIXI01000001">
    <property type="protein sequence ID" value="TBO34126.1"/>
    <property type="molecule type" value="Genomic_DNA"/>
</dbReference>
<dbReference type="Pfam" id="PF03550">
    <property type="entry name" value="LolB"/>
    <property type="match status" value="1"/>
</dbReference>
<dbReference type="RefSeq" id="WP_130966075.1">
    <property type="nucleotide sequence ID" value="NZ_SIXI01000001.1"/>
</dbReference>
<evidence type="ECO:0000256" key="11">
    <source>
        <dbReference type="ARBA" id="ARBA00023237"/>
    </source>
</evidence>
<accession>A0A4V2JFZ8</accession>
<keyword evidence="12" id="KW-0449">Lipoprotein</keyword>
<keyword evidence="7" id="KW-0653">Protein transport</keyword>
<evidence type="ECO:0000256" key="7">
    <source>
        <dbReference type="ARBA" id="ARBA00022927"/>
    </source>
</evidence>
<feature type="chain" id="PRO_5020474806" description="Outer-membrane lipoprotein LolB" evidence="14">
    <location>
        <begin position="26"/>
        <end position="217"/>
    </location>
</feature>
<comment type="subunit">
    <text evidence="3">Monomer.</text>
</comment>
<keyword evidence="16" id="KW-1185">Reference proteome</keyword>
<comment type="similarity">
    <text evidence="2">Belongs to the LolB family.</text>
</comment>
<evidence type="ECO:0000313" key="16">
    <source>
        <dbReference type="Proteomes" id="UP000292120"/>
    </source>
</evidence>
<reference evidence="15 16" key="1">
    <citation type="submission" date="2019-02" db="EMBL/GenBank/DDBJ databases">
        <title>Aquabacterium sp. strain KMB7.</title>
        <authorList>
            <person name="Chen W.-M."/>
        </authorList>
    </citation>
    <scope>NUCLEOTIDE SEQUENCE [LARGE SCALE GENOMIC DNA]</scope>
    <source>
        <strain evidence="15 16">KMB7</strain>
    </source>
</reference>
<evidence type="ECO:0000256" key="5">
    <source>
        <dbReference type="ARBA" id="ARBA00022448"/>
    </source>
</evidence>
<protein>
    <recommendedName>
        <fullName evidence="4">Outer-membrane lipoprotein LolB</fullName>
    </recommendedName>
</protein>
<keyword evidence="8" id="KW-0472">Membrane</keyword>
<dbReference type="Proteomes" id="UP000292120">
    <property type="component" value="Unassembled WGS sequence"/>
</dbReference>
<evidence type="ECO:0000256" key="1">
    <source>
        <dbReference type="ARBA" id="ARBA00004459"/>
    </source>
</evidence>
<evidence type="ECO:0000256" key="9">
    <source>
        <dbReference type="ARBA" id="ARBA00023139"/>
    </source>
</evidence>
<keyword evidence="10" id="KW-0143">Chaperone</keyword>
<organism evidence="15 16">
    <name type="scientific">Aquabacterium lacunae</name>
    <dbReference type="NCBI Taxonomy" id="2528630"/>
    <lineage>
        <taxon>Bacteria</taxon>
        <taxon>Pseudomonadati</taxon>
        <taxon>Pseudomonadota</taxon>
        <taxon>Betaproteobacteria</taxon>
        <taxon>Burkholderiales</taxon>
        <taxon>Aquabacterium</taxon>
    </lineage>
</organism>
<evidence type="ECO:0000256" key="8">
    <source>
        <dbReference type="ARBA" id="ARBA00023136"/>
    </source>
</evidence>
<evidence type="ECO:0000313" key="15">
    <source>
        <dbReference type="EMBL" id="TBO34126.1"/>
    </source>
</evidence>
<evidence type="ECO:0000256" key="10">
    <source>
        <dbReference type="ARBA" id="ARBA00023186"/>
    </source>
</evidence>
<evidence type="ECO:0000256" key="12">
    <source>
        <dbReference type="ARBA" id="ARBA00023288"/>
    </source>
</evidence>
<comment type="subcellular location">
    <subcellularLocation>
        <location evidence="1">Cell outer membrane</location>
        <topology evidence="1">Lipid-anchor</topology>
    </subcellularLocation>
</comment>
<feature type="region of interest" description="Disordered" evidence="13">
    <location>
        <begin position="32"/>
        <end position="62"/>
    </location>
</feature>
<name>A0A4V2JFZ8_9BURK</name>
<dbReference type="GO" id="GO:0009279">
    <property type="term" value="C:cell outer membrane"/>
    <property type="evidence" value="ECO:0007669"/>
    <property type="project" value="UniProtKB-SubCell"/>
</dbReference>
<keyword evidence="5" id="KW-0813">Transport</keyword>
<evidence type="ECO:0000256" key="14">
    <source>
        <dbReference type="SAM" id="SignalP"/>
    </source>
</evidence>
<keyword evidence="9" id="KW-0564">Palmitate</keyword>
<evidence type="ECO:0000256" key="4">
    <source>
        <dbReference type="ARBA" id="ARBA00016202"/>
    </source>
</evidence>
<evidence type="ECO:0000256" key="3">
    <source>
        <dbReference type="ARBA" id="ARBA00011245"/>
    </source>
</evidence>